<dbReference type="InParanoid" id="A0A6P7F0B7"/>
<feature type="coiled-coil region" evidence="1">
    <location>
        <begin position="4"/>
        <end position="59"/>
    </location>
</feature>
<evidence type="ECO:0000256" key="1">
    <source>
        <dbReference type="SAM" id="Coils"/>
    </source>
</evidence>
<protein>
    <submittedName>
        <fullName evidence="2">Uncharacterized protein LOC114325211</fullName>
    </submittedName>
</protein>
<evidence type="ECO:0000313" key="2">
    <source>
        <dbReference type="RefSeq" id="XP_028129009.1"/>
    </source>
</evidence>
<name>A0A6P7F0B7_DIAVI</name>
<sequence>MDELKELMELVKSVMLEVKELRQVNQYYIEKLKDIQTENIELKKQLVIVQNRMEIIEKKERQNNLIITGLDINETEPEKVVEETVNNIKKYLKVEAEINRVTKIGNKRYKVEMVNLNKKKEILSNKKKLKDVPGARIFIHEDLTYQERRVQKIIREQAKLERNQGKNVKVAYKKMIVNNQVWVWNRQSETLEEQHDHNKIMYNSKN</sequence>
<organism evidence="2">
    <name type="scientific">Diabrotica virgifera virgifera</name>
    <name type="common">western corn rootworm</name>
    <dbReference type="NCBI Taxonomy" id="50390"/>
    <lineage>
        <taxon>Eukaryota</taxon>
        <taxon>Metazoa</taxon>
        <taxon>Ecdysozoa</taxon>
        <taxon>Arthropoda</taxon>
        <taxon>Hexapoda</taxon>
        <taxon>Insecta</taxon>
        <taxon>Pterygota</taxon>
        <taxon>Neoptera</taxon>
        <taxon>Endopterygota</taxon>
        <taxon>Coleoptera</taxon>
        <taxon>Polyphaga</taxon>
        <taxon>Cucujiformia</taxon>
        <taxon>Chrysomeloidea</taxon>
        <taxon>Chrysomelidae</taxon>
        <taxon>Galerucinae</taxon>
        <taxon>Diabroticina</taxon>
        <taxon>Diabroticites</taxon>
        <taxon>Diabrotica</taxon>
    </lineage>
</organism>
<accession>A0A6P7F0B7</accession>
<proteinExistence type="predicted"/>
<dbReference type="AlphaFoldDB" id="A0A6P7F0B7"/>
<gene>
    <name evidence="2" type="primary">LOC114325211</name>
</gene>
<dbReference type="RefSeq" id="XP_028129009.1">
    <property type="nucleotide sequence ID" value="XM_028273208.1"/>
</dbReference>
<reference evidence="2" key="1">
    <citation type="submission" date="2025-08" db="UniProtKB">
        <authorList>
            <consortium name="RefSeq"/>
        </authorList>
    </citation>
    <scope>IDENTIFICATION</scope>
    <source>
        <tissue evidence="2">Whole insect</tissue>
    </source>
</reference>
<keyword evidence="1" id="KW-0175">Coiled coil</keyword>